<protein>
    <submittedName>
        <fullName evidence="2">Uncharacterized protein</fullName>
    </submittedName>
</protein>
<accession>A0ABQ5UNT5</accession>
<sequence>MSYHERNIVVYVITGIIVMAVYTLNMQGIIEAGLLEGPDAGPTIGWSVIKLIGGSIIATIIVTIIVTIINAIITKETDVDTSDERDKQIDLIGMKVAFIAFSVMFISIFLWLMFGLTPALALVGMIYAMWFSSIIESVVRLYLYRMGF</sequence>
<reference evidence="2" key="2">
    <citation type="submission" date="2023-01" db="EMBL/GenBank/DDBJ databases">
        <title>Draft genome sequence of Maritalea porphyrae strain NBRC 107169.</title>
        <authorList>
            <person name="Sun Q."/>
            <person name="Mori K."/>
        </authorList>
    </citation>
    <scope>NUCLEOTIDE SEQUENCE</scope>
    <source>
        <strain evidence="2">NBRC 107169</strain>
    </source>
</reference>
<keyword evidence="3" id="KW-1185">Reference proteome</keyword>
<reference evidence="2" key="1">
    <citation type="journal article" date="2014" name="Int. J. Syst. Evol. Microbiol.">
        <title>Complete genome of a new Firmicutes species belonging to the dominant human colonic microbiota ('Ruminococcus bicirculans') reveals two chromosomes and a selective capacity to utilize plant glucans.</title>
        <authorList>
            <consortium name="NISC Comparative Sequencing Program"/>
            <person name="Wegmann U."/>
            <person name="Louis P."/>
            <person name="Goesmann A."/>
            <person name="Henrissat B."/>
            <person name="Duncan S.H."/>
            <person name="Flint H.J."/>
        </authorList>
    </citation>
    <scope>NUCLEOTIDE SEQUENCE</scope>
    <source>
        <strain evidence="2">NBRC 107169</strain>
    </source>
</reference>
<dbReference type="RefSeq" id="WP_284361764.1">
    <property type="nucleotide sequence ID" value="NZ_BSNI01000001.1"/>
</dbReference>
<feature type="transmembrane region" description="Helical" evidence="1">
    <location>
        <begin position="94"/>
        <end position="114"/>
    </location>
</feature>
<name>A0ABQ5UNT5_9HYPH</name>
<proteinExistence type="predicted"/>
<gene>
    <name evidence="2" type="ORF">GCM10007879_05020</name>
</gene>
<dbReference type="Proteomes" id="UP001161405">
    <property type="component" value="Unassembled WGS sequence"/>
</dbReference>
<dbReference type="EMBL" id="BSNI01000001">
    <property type="protein sequence ID" value="GLQ16253.1"/>
    <property type="molecule type" value="Genomic_DNA"/>
</dbReference>
<evidence type="ECO:0000313" key="2">
    <source>
        <dbReference type="EMBL" id="GLQ16253.1"/>
    </source>
</evidence>
<feature type="transmembrane region" description="Helical" evidence="1">
    <location>
        <begin position="120"/>
        <end position="143"/>
    </location>
</feature>
<keyword evidence="1" id="KW-0812">Transmembrane</keyword>
<evidence type="ECO:0000313" key="3">
    <source>
        <dbReference type="Proteomes" id="UP001161405"/>
    </source>
</evidence>
<evidence type="ECO:0000256" key="1">
    <source>
        <dbReference type="SAM" id="Phobius"/>
    </source>
</evidence>
<keyword evidence="1" id="KW-0472">Membrane</keyword>
<feature type="transmembrane region" description="Helical" evidence="1">
    <location>
        <begin position="44"/>
        <end position="73"/>
    </location>
</feature>
<keyword evidence="1" id="KW-1133">Transmembrane helix</keyword>
<feature type="transmembrane region" description="Helical" evidence="1">
    <location>
        <begin position="7"/>
        <end position="24"/>
    </location>
</feature>
<organism evidence="2 3">
    <name type="scientific">Maritalea porphyrae</name>
    <dbReference type="NCBI Taxonomy" id="880732"/>
    <lineage>
        <taxon>Bacteria</taxon>
        <taxon>Pseudomonadati</taxon>
        <taxon>Pseudomonadota</taxon>
        <taxon>Alphaproteobacteria</taxon>
        <taxon>Hyphomicrobiales</taxon>
        <taxon>Devosiaceae</taxon>
        <taxon>Maritalea</taxon>
    </lineage>
</organism>
<comment type="caution">
    <text evidence="2">The sequence shown here is derived from an EMBL/GenBank/DDBJ whole genome shotgun (WGS) entry which is preliminary data.</text>
</comment>